<gene>
    <name evidence="4" type="ORF">HNR67_004899</name>
</gene>
<dbReference type="Gene3D" id="3.90.1150.10">
    <property type="entry name" value="Aspartate Aminotransferase, domain 1"/>
    <property type="match status" value="1"/>
</dbReference>
<keyword evidence="4" id="KW-0032">Aminotransferase</keyword>
<dbReference type="RefSeq" id="WP_185004611.1">
    <property type="nucleotide sequence ID" value="NZ_BAAAUI010000087.1"/>
</dbReference>
<comment type="caution">
    <text evidence="4">The sequence shown here is derived from an EMBL/GenBank/DDBJ whole genome shotgun (WGS) entry which is preliminary data.</text>
</comment>
<sequence length="447" mass="47661">MIEGTQQTPVPDRPLTEGLAWFERSSRTVVGGVKRMNLLDDPAEFPCFFTHSAGGRTWDADSHEYIDLIAGKGSVLIGHTEPAVDEAVIAAIRGGSMPPLTPTDYPVAAERLCAVTGMGNRAKFFRTGSCAVTAAVRIARAATGRQTVLTCGYHGWHDWFAERDKNPRAEAPGPVVEFGYDVQTLRELLAATSPAAVVVTPEPALFDLDFLRQCAELARAAGALLIVDEVKTGFRAGPLGYAALAGVRPDLTVLAKALGNGYPVSAVLGDVAVMAAETEIHVSGTYETERLGLAAATACLDLYAARTEAEHTAYQAACQQLADGLNRIFATHGTGAHACLGPGNTQIIFADQEWATAFYRACARRGLLLYCFDDVNLMFAQTGMVEAILDIAAAAVAAVTTQLGGCPPLTVDHLAAYLNRHRVLGKDQQQAGRVLERVRARLGWARP</sequence>
<proteinExistence type="inferred from homology"/>
<evidence type="ECO:0000256" key="3">
    <source>
        <dbReference type="RuleBase" id="RU003560"/>
    </source>
</evidence>
<dbReference type="AlphaFoldDB" id="A0A7W7CFB0"/>
<reference evidence="4 5" key="1">
    <citation type="submission" date="2020-08" db="EMBL/GenBank/DDBJ databases">
        <title>Sequencing the genomes of 1000 actinobacteria strains.</title>
        <authorList>
            <person name="Klenk H.-P."/>
        </authorList>
    </citation>
    <scope>NUCLEOTIDE SEQUENCE [LARGE SCALE GENOMIC DNA]</scope>
    <source>
        <strain evidence="4 5">DSM 44230</strain>
    </source>
</reference>
<dbReference type="InterPro" id="IPR005814">
    <property type="entry name" value="Aminotrans_3"/>
</dbReference>
<protein>
    <submittedName>
        <fullName evidence="4">Glutamate-1-semialdehyde aminotransferase</fullName>
    </submittedName>
</protein>
<dbReference type="Gene3D" id="3.40.640.10">
    <property type="entry name" value="Type I PLP-dependent aspartate aminotransferase-like (Major domain)"/>
    <property type="match status" value="1"/>
</dbReference>
<dbReference type="PANTHER" id="PTHR43713:SF3">
    <property type="entry name" value="GLUTAMATE-1-SEMIALDEHYDE 2,1-AMINOMUTASE 1, CHLOROPLASTIC-RELATED"/>
    <property type="match status" value="1"/>
</dbReference>
<dbReference type="Proteomes" id="UP000533598">
    <property type="component" value="Unassembled WGS sequence"/>
</dbReference>
<comment type="cofactor">
    <cofactor evidence="1">
        <name>pyridoxal 5'-phosphate</name>
        <dbReference type="ChEBI" id="CHEBI:597326"/>
    </cofactor>
</comment>
<dbReference type="InterPro" id="IPR015422">
    <property type="entry name" value="PyrdxlP-dep_Trfase_small"/>
</dbReference>
<dbReference type="InterPro" id="IPR015424">
    <property type="entry name" value="PyrdxlP-dep_Trfase"/>
</dbReference>
<dbReference type="PANTHER" id="PTHR43713">
    <property type="entry name" value="GLUTAMATE-1-SEMIALDEHYDE 2,1-AMINOMUTASE"/>
    <property type="match status" value="1"/>
</dbReference>
<dbReference type="GO" id="GO:0008483">
    <property type="term" value="F:transaminase activity"/>
    <property type="evidence" value="ECO:0007669"/>
    <property type="project" value="UniProtKB-KW"/>
</dbReference>
<dbReference type="SUPFAM" id="SSF53383">
    <property type="entry name" value="PLP-dependent transferases"/>
    <property type="match status" value="1"/>
</dbReference>
<accession>A0A7W7CFB0</accession>
<comment type="similarity">
    <text evidence="3">Belongs to the class-III pyridoxal-phosphate-dependent aminotransferase family.</text>
</comment>
<keyword evidence="5" id="KW-1185">Reference proteome</keyword>
<dbReference type="Pfam" id="PF00202">
    <property type="entry name" value="Aminotran_3"/>
    <property type="match status" value="2"/>
</dbReference>
<dbReference type="GO" id="GO:0030170">
    <property type="term" value="F:pyridoxal phosphate binding"/>
    <property type="evidence" value="ECO:0007669"/>
    <property type="project" value="InterPro"/>
</dbReference>
<evidence type="ECO:0000256" key="1">
    <source>
        <dbReference type="ARBA" id="ARBA00001933"/>
    </source>
</evidence>
<name>A0A7W7CFB0_9PSEU</name>
<evidence type="ECO:0000313" key="4">
    <source>
        <dbReference type="EMBL" id="MBB4678781.1"/>
    </source>
</evidence>
<evidence type="ECO:0000313" key="5">
    <source>
        <dbReference type="Proteomes" id="UP000533598"/>
    </source>
</evidence>
<evidence type="ECO:0000256" key="2">
    <source>
        <dbReference type="ARBA" id="ARBA00022898"/>
    </source>
</evidence>
<keyword evidence="4" id="KW-0808">Transferase</keyword>
<organism evidence="4 5">
    <name type="scientific">Crossiella cryophila</name>
    <dbReference type="NCBI Taxonomy" id="43355"/>
    <lineage>
        <taxon>Bacteria</taxon>
        <taxon>Bacillati</taxon>
        <taxon>Actinomycetota</taxon>
        <taxon>Actinomycetes</taxon>
        <taxon>Pseudonocardiales</taxon>
        <taxon>Pseudonocardiaceae</taxon>
        <taxon>Crossiella</taxon>
    </lineage>
</organism>
<dbReference type="PROSITE" id="PS00600">
    <property type="entry name" value="AA_TRANSFER_CLASS_3"/>
    <property type="match status" value="1"/>
</dbReference>
<dbReference type="InterPro" id="IPR049704">
    <property type="entry name" value="Aminotrans_3_PPA_site"/>
</dbReference>
<keyword evidence="2 3" id="KW-0663">Pyridoxal phosphate</keyword>
<dbReference type="InterPro" id="IPR015421">
    <property type="entry name" value="PyrdxlP-dep_Trfase_major"/>
</dbReference>
<dbReference type="EMBL" id="JACHMH010000001">
    <property type="protein sequence ID" value="MBB4678781.1"/>
    <property type="molecule type" value="Genomic_DNA"/>
</dbReference>